<evidence type="ECO:0000313" key="1">
    <source>
        <dbReference type="EMBL" id="KAL1140740.1"/>
    </source>
</evidence>
<dbReference type="SUPFAM" id="SSF56112">
    <property type="entry name" value="Protein kinase-like (PK-like)"/>
    <property type="match status" value="1"/>
</dbReference>
<dbReference type="InterPro" id="IPR011009">
    <property type="entry name" value="Kinase-like_dom_sf"/>
</dbReference>
<dbReference type="PANTHER" id="PTHR11012">
    <property type="entry name" value="PROTEIN KINASE-LIKE DOMAIN-CONTAINING"/>
    <property type="match status" value="1"/>
</dbReference>
<protein>
    <submittedName>
        <fullName evidence="1">Uncharacterized protein</fullName>
    </submittedName>
</protein>
<name>A0ABD0YY11_9HEMI</name>
<accession>A0ABD0YY11</accession>
<dbReference type="EMBL" id="JBFDAA010000001">
    <property type="protein sequence ID" value="KAL1140740.1"/>
    <property type="molecule type" value="Genomic_DNA"/>
</dbReference>
<organism evidence="1 2">
    <name type="scientific">Ranatra chinensis</name>
    <dbReference type="NCBI Taxonomy" id="642074"/>
    <lineage>
        <taxon>Eukaryota</taxon>
        <taxon>Metazoa</taxon>
        <taxon>Ecdysozoa</taxon>
        <taxon>Arthropoda</taxon>
        <taxon>Hexapoda</taxon>
        <taxon>Insecta</taxon>
        <taxon>Pterygota</taxon>
        <taxon>Neoptera</taxon>
        <taxon>Paraneoptera</taxon>
        <taxon>Hemiptera</taxon>
        <taxon>Heteroptera</taxon>
        <taxon>Panheteroptera</taxon>
        <taxon>Nepomorpha</taxon>
        <taxon>Nepidae</taxon>
        <taxon>Ranatrinae</taxon>
        <taxon>Ranatra</taxon>
    </lineage>
</organism>
<gene>
    <name evidence="1" type="ORF">AAG570_000670</name>
</gene>
<evidence type="ECO:0000313" key="2">
    <source>
        <dbReference type="Proteomes" id="UP001558652"/>
    </source>
</evidence>
<dbReference type="PANTHER" id="PTHR11012:SF56">
    <property type="entry name" value="CHK KINASE-LIKE DOMAIN-CONTAINING PROTEIN-RELATED"/>
    <property type="match status" value="1"/>
</dbReference>
<dbReference type="Pfam" id="PF02958">
    <property type="entry name" value="EcKL"/>
    <property type="match status" value="1"/>
</dbReference>
<reference evidence="1 2" key="1">
    <citation type="submission" date="2024-07" db="EMBL/GenBank/DDBJ databases">
        <title>Chromosome-level genome assembly of the water stick insect Ranatra chinensis (Heteroptera: Nepidae).</title>
        <authorList>
            <person name="Liu X."/>
        </authorList>
    </citation>
    <scope>NUCLEOTIDE SEQUENCE [LARGE SCALE GENOMIC DNA]</scope>
    <source>
        <strain evidence="1">Cailab_2021Rc</strain>
        <tissue evidence="1">Muscle</tissue>
    </source>
</reference>
<dbReference type="InterPro" id="IPR004119">
    <property type="entry name" value="EcKL"/>
</dbReference>
<keyword evidence="2" id="KW-1185">Reference proteome</keyword>
<comment type="caution">
    <text evidence="1">The sequence shown here is derived from an EMBL/GenBank/DDBJ whole genome shotgun (WGS) entry which is preliminary data.</text>
</comment>
<dbReference type="Proteomes" id="UP001558652">
    <property type="component" value="Unassembled WGS sequence"/>
</dbReference>
<proteinExistence type="predicted"/>
<sequence length="149" mass="17575">MASKRRNMFIDFQMGYYNSYAFDLNYFLTSSVRPEIRDEDYGPLLQEYHTSLTWHLKRFRYAGDNVPSLEDVKEEVKKKSLYSLILTTMMLSFVFAEPEDAPDMEELLKEFEKSNDVRIDPKPMLGKRYTRAAKSVIGLCQRQGTFDRL</sequence>
<dbReference type="AlphaFoldDB" id="A0ABD0YY11"/>